<evidence type="ECO:0000256" key="2">
    <source>
        <dbReference type="ARBA" id="ARBA00004667"/>
    </source>
</evidence>
<keyword evidence="13" id="KW-0808">Transferase</keyword>
<proteinExistence type="inferred from homology"/>
<feature type="binding site" evidence="11">
    <location>
        <position position="125"/>
    </location>
    <ligand>
        <name>L-histidine</name>
        <dbReference type="ChEBI" id="CHEBI:57595"/>
    </ligand>
</feature>
<evidence type="ECO:0000259" key="12">
    <source>
        <dbReference type="PROSITE" id="PS50862"/>
    </source>
</evidence>
<dbReference type="SUPFAM" id="SSF55681">
    <property type="entry name" value="Class II aaRS and biotin synthetases"/>
    <property type="match status" value="1"/>
</dbReference>
<evidence type="ECO:0000313" key="13">
    <source>
        <dbReference type="EMBL" id="KSU83184.1"/>
    </source>
</evidence>
<dbReference type="CDD" id="cd00773">
    <property type="entry name" value="HisRS-like_core"/>
    <property type="match status" value="1"/>
</dbReference>
<dbReference type="Pfam" id="PF13393">
    <property type="entry name" value="tRNA-synt_His"/>
    <property type="match status" value="1"/>
</dbReference>
<dbReference type="InterPro" id="IPR041715">
    <property type="entry name" value="HisRS-like_core"/>
</dbReference>
<evidence type="ECO:0000256" key="8">
    <source>
        <dbReference type="ARBA" id="ARBA00023102"/>
    </source>
</evidence>
<evidence type="ECO:0000256" key="1">
    <source>
        <dbReference type="ARBA" id="ARBA00004496"/>
    </source>
</evidence>
<keyword evidence="13" id="KW-0328">Glycosyltransferase</keyword>
<dbReference type="PROSITE" id="PS50862">
    <property type="entry name" value="AA_TRNA_LIGASE_II"/>
    <property type="match status" value="1"/>
</dbReference>
<dbReference type="EMBL" id="LNQN01000002">
    <property type="protein sequence ID" value="KSU83184.1"/>
    <property type="molecule type" value="Genomic_DNA"/>
</dbReference>
<evidence type="ECO:0000256" key="7">
    <source>
        <dbReference type="ARBA" id="ARBA00022605"/>
    </source>
</evidence>
<dbReference type="OrthoDB" id="9800814at2"/>
<dbReference type="Gene3D" id="3.40.50.12590">
    <property type="match status" value="1"/>
</dbReference>
<comment type="subcellular location">
    <subcellularLocation>
        <location evidence="1 10">Cytoplasm</location>
    </subcellularLocation>
</comment>
<comment type="function">
    <text evidence="9 10">Required for the first step of histidine biosynthesis. May allow the feedback regulation of ATP phosphoribosyltransferase activity by histidine.</text>
</comment>
<dbReference type="PANTHER" id="PTHR43707">
    <property type="entry name" value="HISTIDYL-TRNA SYNTHETASE"/>
    <property type="match status" value="1"/>
</dbReference>
<dbReference type="NCBIfam" id="NF008941">
    <property type="entry name" value="PRK12292.2-4"/>
    <property type="match status" value="1"/>
</dbReference>
<gene>
    <name evidence="10" type="primary">hisZ</name>
    <name evidence="13" type="ORF">AS030_11410</name>
</gene>
<keyword evidence="7 10" id="KW-0028">Amino-acid biosynthesis</keyword>
<dbReference type="GO" id="GO:0000105">
    <property type="term" value="P:L-histidine biosynthetic process"/>
    <property type="evidence" value="ECO:0007669"/>
    <property type="project" value="UniProtKB-UniRule"/>
</dbReference>
<reference evidence="13 14" key="1">
    <citation type="journal article" date="2014" name="Antonie Van Leeuwenhoek">
        <title>Fictibacillus enclensis sp. nov., isolated from marine sediment.</title>
        <authorList>
            <person name="Dastager S.G."/>
            <person name="Mawlankar R."/>
            <person name="Srinivasan K."/>
            <person name="Tang S.K."/>
            <person name="Lee J.C."/>
            <person name="Ramana V.V."/>
            <person name="Shouche Y.S."/>
        </authorList>
    </citation>
    <scope>NUCLEOTIDE SEQUENCE [LARGE SCALE GENOMIC DNA]</scope>
    <source>
        <strain evidence="13 14">NIO-1003</strain>
    </source>
</reference>
<keyword evidence="14" id="KW-1185">Reference proteome</keyword>
<feature type="domain" description="Aminoacyl-transfer RNA synthetases class-II family profile" evidence="12">
    <location>
        <begin position="21"/>
        <end position="331"/>
    </location>
</feature>
<dbReference type="PANTHER" id="PTHR43707:SF1">
    <property type="entry name" value="HISTIDINE--TRNA LIGASE, MITOCHONDRIAL-RELATED"/>
    <property type="match status" value="1"/>
</dbReference>
<feature type="binding site" evidence="11">
    <location>
        <begin position="273"/>
        <end position="274"/>
    </location>
    <ligand>
        <name>L-histidine</name>
        <dbReference type="ChEBI" id="CHEBI:57595"/>
    </ligand>
</feature>
<evidence type="ECO:0000256" key="3">
    <source>
        <dbReference type="ARBA" id="ARBA00005539"/>
    </source>
</evidence>
<dbReference type="InterPro" id="IPR004516">
    <property type="entry name" value="HisRS/HisZ"/>
</dbReference>
<dbReference type="Gene3D" id="3.30.930.10">
    <property type="entry name" value="Bira Bifunctional Protein, Domain 2"/>
    <property type="match status" value="1"/>
</dbReference>
<dbReference type="GO" id="GO:0140096">
    <property type="term" value="F:catalytic activity, acting on a protein"/>
    <property type="evidence" value="ECO:0007669"/>
    <property type="project" value="UniProtKB-ARBA"/>
</dbReference>
<feature type="binding site" evidence="11">
    <location>
        <begin position="81"/>
        <end position="83"/>
    </location>
    <ligand>
        <name>L-histidine</name>
        <dbReference type="ChEBI" id="CHEBI:57595"/>
    </ligand>
</feature>
<comment type="miscellaneous">
    <text evidence="10">This function is generally fulfilled by the C-terminal part of HisG, which is missing in some bacteria such as this one.</text>
</comment>
<feature type="binding site" evidence="11">
    <location>
        <position position="111"/>
    </location>
    <ligand>
        <name>L-histidine</name>
        <dbReference type="ChEBI" id="CHEBI:57595"/>
    </ligand>
</feature>
<keyword evidence="8 10" id="KW-0368">Histidine biosynthesis</keyword>
<comment type="similarity">
    <text evidence="3 10">Belongs to the class-II aminoacyl-tRNA synthetase family. HisZ subfamily.</text>
</comment>
<dbReference type="HAMAP" id="MF_00125">
    <property type="entry name" value="HisZ"/>
    <property type="match status" value="1"/>
</dbReference>
<evidence type="ECO:0000256" key="6">
    <source>
        <dbReference type="ARBA" id="ARBA00022490"/>
    </source>
</evidence>
<dbReference type="GO" id="GO:0006427">
    <property type="term" value="P:histidyl-tRNA aminoacylation"/>
    <property type="evidence" value="ECO:0007669"/>
    <property type="project" value="InterPro"/>
</dbReference>
<evidence type="ECO:0000313" key="14">
    <source>
        <dbReference type="Proteomes" id="UP000054099"/>
    </source>
</evidence>
<evidence type="ECO:0000256" key="5">
    <source>
        <dbReference type="ARBA" id="ARBA00020397"/>
    </source>
</evidence>
<comment type="pathway">
    <text evidence="2 10">Amino-acid biosynthesis; L-histidine biosynthesis; L-histidine from 5-phospho-alpha-D-ribose 1-diphosphate: step 1/9.</text>
</comment>
<evidence type="ECO:0000256" key="4">
    <source>
        <dbReference type="ARBA" id="ARBA00011496"/>
    </source>
</evidence>
<comment type="caution">
    <text evidence="13">The sequence shown here is derived from an EMBL/GenBank/DDBJ whole genome shotgun (WGS) entry which is preliminary data.</text>
</comment>
<dbReference type="RefSeq" id="WP_061971980.1">
    <property type="nucleotide sequence ID" value="NZ_FMAV01000002.1"/>
</dbReference>
<organism evidence="13 14">
    <name type="scientific">Fictibacillus enclensis</name>
    <dbReference type="NCBI Taxonomy" id="1017270"/>
    <lineage>
        <taxon>Bacteria</taxon>
        <taxon>Bacillati</taxon>
        <taxon>Bacillota</taxon>
        <taxon>Bacilli</taxon>
        <taxon>Bacillales</taxon>
        <taxon>Fictibacillaceae</taxon>
        <taxon>Fictibacillus</taxon>
    </lineage>
</organism>
<keyword evidence="6 10" id="KW-0963">Cytoplasm</keyword>
<accession>A0A0V8J951</accession>
<sequence>MSKPFVFEKPMGMRDTLPVLYQVKQQVRTVMEQEIREWGYQFIQTPTLEYYDTVGEASAILDQQLFKLLDSEGKTLVLRPDMTAPIARVVSSSMKDVSYPIRLAYDSAVFRSQQREGGRPAEFEQVGVELIGDGTSSADAEVIALMVSTLSKTGLQEFKVAVGHIGFLNELFVEVLGNEDRAEELLRFLYEKNYVGYASHVKSLPLSSIDKKRLLDLLHLRGGEEVLKSAEDLTAVGGRKAISDLRELLNILALYGVQDKVVLDFTLFSHMSYYTGIVFEGYTNELGFPLCSGGRYDQLLGEFGRSAQAIGFGIRLDYLLEALSAKEPSAPRSCIIFSAENRKEAIAKSRELREQGRSVVVQDISGVGNVDEYSGRFQEVIYVIGKSGKGEAR</sequence>
<dbReference type="InterPro" id="IPR045864">
    <property type="entry name" value="aa-tRNA-synth_II/BPL/LPL"/>
</dbReference>
<dbReference type="GO" id="GO:0016757">
    <property type="term" value="F:glycosyltransferase activity"/>
    <property type="evidence" value="ECO:0007669"/>
    <property type="project" value="UniProtKB-KW"/>
</dbReference>
<dbReference type="PIRSF" id="PIRSF001549">
    <property type="entry name" value="His-tRNA_synth"/>
    <property type="match status" value="1"/>
</dbReference>
<feature type="binding site" evidence="11">
    <location>
        <position position="129"/>
    </location>
    <ligand>
        <name>L-histidine</name>
        <dbReference type="ChEBI" id="CHEBI:57595"/>
    </ligand>
</feature>
<dbReference type="UniPathway" id="UPA00031">
    <property type="reaction ID" value="UER00006"/>
</dbReference>
<dbReference type="InterPro" id="IPR004517">
    <property type="entry name" value="HisZ"/>
</dbReference>
<dbReference type="InterPro" id="IPR006195">
    <property type="entry name" value="aa-tRNA-synth_II"/>
</dbReference>
<evidence type="ECO:0000256" key="9">
    <source>
        <dbReference type="ARBA" id="ARBA00025246"/>
    </source>
</evidence>
<evidence type="ECO:0000256" key="11">
    <source>
        <dbReference type="PIRSR" id="PIRSR001549-1"/>
    </source>
</evidence>
<protein>
    <recommendedName>
        <fullName evidence="5 10">ATP phosphoribosyltransferase regulatory subunit</fullName>
    </recommendedName>
</protein>
<evidence type="ECO:0000256" key="10">
    <source>
        <dbReference type="HAMAP-Rule" id="MF_00125"/>
    </source>
</evidence>
<dbReference type="Proteomes" id="UP000054099">
    <property type="component" value="Unassembled WGS sequence"/>
</dbReference>
<dbReference type="GO" id="GO:0005737">
    <property type="term" value="C:cytoplasm"/>
    <property type="evidence" value="ECO:0007669"/>
    <property type="project" value="UniProtKB-SubCell"/>
</dbReference>
<dbReference type="AlphaFoldDB" id="A0A0V8J951"/>
<dbReference type="GO" id="GO:0004821">
    <property type="term" value="F:histidine-tRNA ligase activity"/>
    <property type="evidence" value="ECO:0007669"/>
    <property type="project" value="InterPro"/>
</dbReference>
<dbReference type="InterPro" id="IPR053846">
    <property type="entry name" value="HisZ-C"/>
</dbReference>
<dbReference type="NCBIfam" id="TIGR00443">
    <property type="entry name" value="hisZ_biosyn_reg"/>
    <property type="match status" value="1"/>
</dbReference>
<dbReference type="Pfam" id="PF21996">
    <property type="entry name" value="HisZ-like"/>
    <property type="match status" value="1"/>
</dbReference>
<comment type="subunit">
    <text evidence="4 10">Heteromultimer composed of HisG and HisZ subunits.</text>
</comment>
<name>A0A0V8J951_9BACL</name>